<gene>
    <name evidence="1" type="ORF">EVAR_37495_1</name>
</gene>
<organism evidence="1 2">
    <name type="scientific">Eumeta variegata</name>
    <name type="common">Bagworm moth</name>
    <name type="synonym">Eumeta japonica</name>
    <dbReference type="NCBI Taxonomy" id="151549"/>
    <lineage>
        <taxon>Eukaryota</taxon>
        <taxon>Metazoa</taxon>
        <taxon>Ecdysozoa</taxon>
        <taxon>Arthropoda</taxon>
        <taxon>Hexapoda</taxon>
        <taxon>Insecta</taxon>
        <taxon>Pterygota</taxon>
        <taxon>Neoptera</taxon>
        <taxon>Endopterygota</taxon>
        <taxon>Lepidoptera</taxon>
        <taxon>Glossata</taxon>
        <taxon>Ditrysia</taxon>
        <taxon>Tineoidea</taxon>
        <taxon>Psychidae</taxon>
        <taxon>Oiketicinae</taxon>
        <taxon>Eumeta</taxon>
    </lineage>
</organism>
<dbReference type="EMBL" id="BGZK01000788">
    <property type="protein sequence ID" value="GBP60459.1"/>
    <property type="molecule type" value="Genomic_DNA"/>
</dbReference>
<accession>A0A4C1XDQ4</accession>
<evidence type="ECO:0000313" key="2">
    <source>
        <dbReference type="Proteomes" id="UP000299102"/>
    </source>
</evidence>
<name>A0A4C1XDQ4_EUMVA</name>
<keyword evidence="2" id="KW-1185">Reference proteome</keyword>
<dbReference type="Proteomes" id="UP000299102">
    <property type="component" value="Unassembled WGS sequence"/>
</dbReference>
<dbReference type="AlphaFoldDB" id="A0A4C1XDQ4"/>
<sequence>MTLGSVKYTLFCLYREGERECKSRGRERGKAGGVVEENYRQRFEVLHRIKRFNGDGGESERSGGFIFMHSAGVVRAVSRGVTPATPPVHRNRFNSIAQ</sequence>
<reference evidence="1 2" key="1">
    <citation type="journal article" date="2019" name="Commun. Biol.">
        <title>The bagworm genome reveals a unique fibroin gene that provides high tensile strength.</title>
        <authorList>
            <person name="Kono N."/>
            <person name="Nakamura H."/>
            <person name="Ohtoshi R."/>
            <person name="Tomita M."/>
            <person name="Numata K."/>
            <person name="Arakawa K."/>
        </authorList>
    </citation>
    <scope>NUCLEOTIDE SEQUENCE [LARGE SCALE GENOMIC DNA]</scope>
</reference>
<proteinExistence type="predicted"/>
<evidence type="ECO:0000313" key="1">
    <source>
        <dbReference type="EMBL" id="GBP60459.1"/>
    </source>
</evidence>
<comment type="caution">
    <text evidence="1">The sequence shown here is derived from an EMBL/GenBank/DDBJ whole genome shotgun (WGS) entry which is preliminary data.</text>
</comment>
<protein>
    <submittedName>
        <fullName evidence="1">Uncharacterized protein</fullName>
    </submittedName>
</protein>